<protein>
    <recommendedName>
        <fullName evidence="9">BCCT family transporter</fullName>
    </recommendedName>
</protein>
<dbReference type="PANTHER" id="PTHR30047:SF7">
    <property type="entry name" value="HIGH-AFFINITY CHOLINE TRANSPORT PROTEIN"/>
    <property type="match status" value="1"/>
</dbReference>
<dbReference type="Pfam" id="PF02028">
    <property type="entry name" value="BCCT"/>
    <property type="match status" value="1"/>
</dbReference>
<evidence type="ECO:0008006" key="9">
    <source>
        <dbReference type="Google" id="ProtNLM"/>
    </source>
</evidence>
<organism evidence="8">
    <name type="scientific">marine metagenome</name>
    <dbReference type="NCBI Taxonomy" id="408172"/>
    <lineage>
        <taxon>unclassified sequences</taxon>
        <taxon>metagenomes</taxon>
        <taxon>ecological metagenomes</taxon>
    </lineage>
</organism>
<evidence type="ECO:0000256" key="7">
    <source>
        <dbReference type="SAM" id="Phobius"/>
    </source>
</evidence>
<feature type="transmembrane region" description="Helical" evidence="7">
    <location>
        <begin position="229"/>
        <end position="247"/>
    </location>
</feature>
<feature type="transmembrane region" description="Helical" evidence="7">
    <location>
        <begin position="7"/>
        <end position="27"/>
    </location>
</feature>
<evidence type="ECO:0000313" key="8">
    <source>
        <dbReference type="EMBL" id="SVB56394.1"/>
    </source>
</evidence>
<feature type="transmembrane region" description="Helical" evidence="7">
    <location>
        <begin position="316"/>
        <end position="336"/>
    </location>
</feature>
<sequence length="413" mass="45461">ISWMGMLFCGGIGGGIIYWSGVEWGYYLDEPLFGIIPYSKESYALSSAYGLFHWGISAWALYAIPAVALSVSFYKYNLNTLRLSSSLRGLGLRNVENSLLGRLVDFLFVVATIGAAGGTIGSYLPMLSTGFSDILNLEGTFLVDLSVLGLCVGLFGFSVYKGLTNGIKRLSDINMLLAGIFLIIVLFLGPTFEIIKSAFNGLVFMFTHFWEMSTLGITEQSDFADTWTVFYWAWWVAFGPLVALFVARISKGRTLREVILGMLIFGSLGSWLFFMILGGYSMDLDVNETLAVSQITGSTHGDLAIAVINTMPFDTLMLFLFCGITVIFVTTSYDSMSYVIAYHVQKNSSVNTDPGRYLRLFWAIVLGILPAALIIYSSHQVALNLIILASLPLLFIYPLMAISVLKDITKEAN</sequence>
<dbReference type="AlphaFoldDB" id="A0A382F204"/>
<dbReference type="EMBL" id="UINC01047295">
    <property type="protein sequence ID" value="SVB56394.1"/>
    <property type="molecule type" value="Genomic_DNA"/>
</dbReference>
<evidence type="ECO:0000256" key="1">
    <source>
        <dbReference type="ARBA" id="ARBA00004651"/>
    </source>
</evidence>
<dbReference type="GO" id="GO:0005886">
    <property type="term" value="C:plasma membrane"/>
    <property type="evidence" value="ECO:0007669"/>
    <property type="project" value="UniProtKB-SubCell"/>
</dbReference>
<keyword evidence="5 7" id="KW-1133">Transmembrane helix</keyword>
<dbReference type="GO" id="GO:0022857">
    <property type="term" value="F:transmembrane transporter activity"/>
    <property type="evidence" value="ECO:0007669"/>
    <property type="project" value="InterPro"/>
</dbReference>
<proteinExistence type="predicted"/>
<feature type="transmembrane region" description="Helical" evidence="7">
    <location>
        <begin position="382"/>
        <end position="405"/>
    </location>
</feature>
<reference evidence="8" key="1">
    <citation type="submission" date="2018-05" db="EMBL/GenBank/DDBJ databases">
        <authorList>
            <person name="Lanie J.A."/>
            <person name="Ng W.-L."/>
            <person name="Kazmierczak K.M."/>
            <person name="Andrzejewski T.M."/>
            <person name="Davidsen T.M."/>
            <person name="Wayne K.J."/>
            <person name="Tettelin H."/>
            <person name="Glass J.I."/>
            <person name="Rusch D."/>
            <person name="Podicherti R."/>
            <person name="Tsui H.-C.T."/>
            <person name="Winkler M.E."/>
        </authorList>
    </citation>
    <scope>NUCLEOTIDE SEQUENCE</scope>
</reference>
<feature type="transmembrane region" description="Helical" evidence="7">
    <location>
        <begin position="357"/>
        <end position="376"/>
    </location>
</feature>
<feature type="transmembrane region" description="Helical" evidence="7">
    <location>
        <begin position="56"/>
        <end position="78"/>
    </location>
</feature>
<evidence type="ECO:0000256" key="5">
    <source>
        <dbReference type="ARBA" id="ARBA00022989"/>
    </source>
</evidence>
<evidence type="ECO:0000256" key="3">
    <source>
        <dbReference type="ARBA" id="ARBA00022475"/>
    </source>
</evidence>
<feature type="transmembrane region" description="Helical" evidence="7">
    <location>
        <begin position="259"/>
        <end position="280"/>
    </location>
</feature>
<dbReference type="InterPro" id="IPR000060">
    <property type="entry name" value="BCCT_transptr"/>
</dbReference>
<keyword evidence="6 7" id="KW-0472">Membrane</keyword>
<feature type="transmembrane region" description="Helical" evidence="7">
    <location>
        <begin position="99"/>
        <end position="121"/>
    </location>
</feature>
<dbReference type="PANTHER" id="PTHR30047">
    <property type="entry name" value="HIGH-AFFINITY CHOLINE TRANSPORT PROTEIN-RELATED"/>
    <property type="match status" value="1"/>
</dbReference>
<evidence type="ECO:0000256" key="2">
    <source>
        <dbReference type="ARBA" id="ARBA00022448"/>
    </source>
</evidence>
<name>A0A382F204_9ZZZZ</name>
<keyword evidence="3" id="KW-1003">Cell membrane</keyword>
<keyword evidence="4 7" id="KW-0812">Transmembrane</keyword>
<accession>A0A382F204</accession>
<feature type="transmembrane region" description="Helical" evidence="7">
    <location>
        <begin position="175"/>
        <end position="195"/>
    </location>
</feature>
<evidence type="ECO:0000256" key="4">
    <source>
        <dbReference type="ARBA" id="ARBA00022692"/>
    </source>
</evidence>
<keyword evidence="2" id="KW-0813">Transport</keyword>
<feature type="transmembrane region" description="Helical" evidence="7">
    <location>
        <begin position="141"/>
        <end position="163"/>
    </location>
</feature>
<evidence type="ECO:0000256" key="6">
    <source>
        <dbReference type="ARBA" id="ARBA00023136"/>
    </source>
</evidence>
<gene>
    <name evidence="8" type="ORF">METZ01_LOCUS209248</name>
</gene>
<comment type="subcellular location">
    <subcellularLocation>
        <location evidence="1">Cell membrane</location>
        <topology evidence="1">Multi-pass membrane protein</topology>
    </subcellularLocation>
</comment>
<feature type="non-terminal residue" evidence="8">
    <location>
        <position position="1"/>
    </location>
</feature>